<evidence type="ECO:0000313" key="1">
    <source>
        <dbReference type="EMBL" id="JAH08613.1"/>
    </source>
</evidence>
<organism evidence="1">
    <name type="scientific">Anguilla anguilla</name>
    <name type="common">European freshwater eel</name>
    <name type="synonym">Muraena anguilla</name>
    <dbReference type="NCBI Taxonomy" id="7936"/>
    <lineage>
        <taxon>Eukaryota</taxon>
        <taxon>Metazoa</taxon>
        <taxon>Chordata</taxon>
        <taxon>Craniata</taxon>
        <taxon>Vertebrata</taxon>
        <taxon>Euteleostomi</taxon>
        <taxon>Actinopterygii</taxon>
        <taxon>Neopterygii</taxon>
        <taxon>Teleostei</taxon>
        <taxon>Anguilliformes</taxon>
        <taxon>Anguillidae</taxon>
        <taxon>Anguilla</taxon>
    </lineage>
</organism>
<sequence>MEGCASDCTVHRLPHTKDKLSYGRKDRHIVAAPAALSLTLSGNFHGCATSRVPQWRLPLV</sequence>
<reference evidence="1" key="2">
    <citation type="journal article" date="2015" name="Fish Shellfish Immunol.">
        <title>Early steps in the European eel (Anguilla anguilla)-Vibrio vulnificus interaction in the gills: Role of the RtxA13 toxin.</title>
        <authorList>
            <person name="Callol A."/>
            <person name="Pajuelo D."/>
            <person name="Ebbesson L."/>
            <person name="Teles M."/>
            <person name="MacKenzie S."/>
            <person name="Amaro C."/>
        </authorList>
    </citation>
    <scope>NUCLEOTIDE SEQUENCE</scope>
</reference>
<proteinExistence type="predicted"/>
<reference evidence="1" key="1">
    <citation type="submission" date="2014-11" db="EMBL/GenBank/DDBJ databases">
        <authorList>
            <person name="Amaro Gonzalez C."/>
        </authorList>
    </citation>
    <scope>NUCLEOTIDE SEQUENCE</scope>
</reference>
<protein>
    <submittedName>
        <fullName evidence="1">Uncharacterized protein</fullName>
    </submittedName>
</protein>
<accession>A0A0E9PXK4</accession>
<dbReference type="EMBL" id="GBXM01099964">
    <property type="protein sequence ID" value="JAH08613.1"/>
    <property type="molecule type" value="Transcribed_RNA"/>
</dbReference>
<dbReference type="AlphaFoldDB" id="A0A0E9PXK4"/>
<name>A0A0E9PXK4_ANGAN</name>